<dbReference type="AlphaFoldDB" id="A0A3S5ARA0"/>
<evidence type="ECO:0000313" key="3">
    <source>
        <dbReference type="EMBL" id="VEL43331.1"/>
    </source>
</evidence>
<organism evidence="3 4">
    <name type="scientific">Protopolystoma xenopodis</name>
    <dbReference type="NCBI Taxonomy" id="117903"/>
    <lineage>
        <taxon>Eukaryota</taxon>
        <taxon>Metazoa</taxon>
        <taxon>Spiralia</taxon>
        <taxon>Lophotrochozoa</taxon>
        <taxon>Platyhelminthes</taxon>
        <taxon>Monogenea</taxon>
        <taxon>Polyopisthocotylea</taxon>
        <taxon>Polystomatidea</taxon>
        <taxon>Polystomatidae</taxon>
        <taxon>Protopolystoma</taxon>
    </lineage>
</organism>
<dbReference type="InterPro" id="IPR036772">
    <property type="entry name" value="SRCR-like_dom_sf"/>
</dbReference>
<evidence type="ECO:0000256" key="2">
    <source>
        <dbReference type="SAM" id="SignalP"/>
    </source>
</evidence>
<feature type="signal peptide" evidence="2">
    <location>
        <begin position="1"/>
        <end position="20"/>
    </location>
</feature>
<dbReference type="OrthoDB" id="547291at2759"/>
<comment type="caution">
    <text evidence="3">The sequence shown here is derived from an EMBL/GenBank/DDBJ whole genome shotgun (WGS) entry which is preliminary data.</text>
</comment>
<dbReference type="SUPFAM" id="SSF56487">
    <property type="entry name" value="SRCR-like"/>
    <property type="match status" value="1"/>
</dbReference>
<gene>
    <name evidence="3" type="ORF">PXEA_LOCUS36771</name>
</gene>
<evidence type="ECO:0000313" key="4">
    <source>
        <dbReference type="Proteomes" id="UP000784294"/>
    </source>
</evidence>
<feature type="chain" id="PRO_5018735888" evidence="2">
    <location>
        <begin position="21"/>
        <end position="86"/>
    </location>
</feature>
<name>A0A3S5ARA0_9PLAT</name>
<dbReference type="GO" id="GO:0016020">
    <property type="term" value="C:membrane"/>
    <property type="evidence" value="ECO:0007669"/>
    <property type="project" value="InterPro"/>
</dbReference>
<evidence type="ECO:0000256" key="1">
    <source>
        <dbReference type="ARBA" id="ARBA00023157"/>
    </source>
</evidence>
<reference evidence="3" key="1">
    <citation type="submission" date="2018-11" db="EMBL/GenBank/DDBJ databases">
        <authorList>
            <consortium name="Pathogen Informatics"/>
        </authorList>
    </citation>
    <scope>NUCLEOTIDE SEQUENCE</scope>
</reference>
<keyword evidence="2" id="KW-0732">Signal</keyword>
<accession>A0A3S5ARA0</accession>
<protein>
    <submittedName>
        <fullName evidence="3">Uncharacterized protein</fullName>
    </submittedName>
</protein>
<keyword evidence="1" id="KW-1015">Disulfide bond</keyword>
<proteinExistence type="predicted"/>
<dbReference type="EMBL" id="CAAALY010280504">
    <property type="protein sequence ID" value="VEL43331.1"/>
    <property type="molecule type" value="Genomic_DNA"/>
</dbReference>
<dbReference type="Proteomes" id="UP000784294">
    <property type="component" value="Unassembled WGS sequence"/>
</dbReference>
<sequence length="86" mass="9332">MHAGKFDFLIVLIIIVSLDQFPTEIIEIFDEPRPGAIIARCYGNETSLLDCLAYADEQGVPCSSHLAAAVRCISSESTVIFIGISD</sequence>
<keyword evidence="4" id="KW-1185">Reference proteome</keyword>